<dbReference type="EMBL" id="QMNG01000055">
    <property type="protein sequence ID" value="RLC36443.1"/>
    <property type="molecule type" value="Genomic_DNA"/>
</dbReference>
<reference evidence="1 2" key="1">
    <citation type="submission" date="2018-06" db="EMBL/GenBank/DDBJ databases">
        <title>Extensive metabolic versatility and redundancy in microbially diverse, dynamic hydrothermal sediments.</title>
        <authorList>
            <person name="Dombrowski N."/>
            <person name="Teske A."/>
            <person name="Baker B.J."/>
        </authorList>
    </citation>
    <scope>NUCLEOTIDE SEQUENCE [LARGE SCALE GENOMIC DNA]</scope>
    <source>
        <strain evidence="1">B79_G16</strain>
    </source>
</reference>
<evidence type="ECO:0000313" key="2">
    <source>
        <dbReference type="Proteomes" id="UP000281261"/>
    </source>
</evidence>
<dbReference type="AlphaFoldDB" id="A0A420ZBU4"/>
<organism evidence="1 2">
    <name type="scientific">candidate division Kazan bacterium</name>
    <dbReference type="NCBI Taxonomy" id="2202143"/>
    <lineage>
        <taxon>Bacteria</taxon>
        <taxon>Bacteria division Kazan-3B-28</taxon>
    </lineage>
</organism>
<proteinExistence type="predicted"/>
<evidence type="ECO:0000313" key="1">
    <source>
        <dbReference type="EMBL" id="RLC36443.1"/>
    </source>
</evidence>
<protein>
    <submittedName>
        <fullName evidence="1">Uncharacterized protein</fullName>
    </submittedName>
</protein>
<dbReference type="Proteomes" id="UP000281261">
    <property type="component" value="Unassembled WGS sequence"/>
</dbReference>
<gene>
    <name evidence="1" type="ORF">DRH29_04540</name>
</gene>
<accession>A0A420ZBU4</accession>
<name>A0A420ZBU4_UNCK3</name>
<comment type="caution">
    <text evidence="1">The sequence shown here is derived from an EMBL/GenBank/DDBJ whole genome shotgun (WGS) entry which is preliminary data.</text>
</comment>
<sequence length="77" mass="9200">MDKALRDKLLVKEIDENKVVKLLKQGKTVWEVTEEVFGTKFDHSDRETWVFYSRVNRIRRKHGIPAAKKKKESKKEE</sequence>